<evidence type="ECO:0000313" key="2">
    <source>
        <dbReference type="EMBL" id="MCW2305833.1"/>
    </source>
</evidence>
<evidence type="ECO:0000256" key="1">
    <source>
        <dbReference type="SAM" id="Phobius"/>
    </source>
</evidence>
<feature type="transmembrane region" description="Helical" evidence="1">
    <location>
        <begin position="12"/>
        <end position="31"/>
    </location>
</feature>
<name>A0ABT3H619_9HYPH</name>
<keyword evidence="3" id="KW-1185">Reference proteome</keyword>
<dbReference type="Proteomes" id="UP001209755">
    <property type="component" value="Unassembled WGS sequence"/>
</dbReference>
<accession>A0ABT3H619</accession>
<keyword evidence="1" id="KW-0472">Membrane</keyword>
<feature type="transmembrane region" description="Helical" evidence="1">
    <location>
        <begin position="137"/>
        <end position="170"/>
    </location>
</feature>
<sequence length="171" mass="18091">MQKTSEGTGRLAGELVVPAIGLAFLAAYWLQAASLSFLAMVFPALVSASMLLLIVIRCVAIGREFLAERAVVEEAGPAVAADRAANAPDGAWLGTLRRGGLLALATLMMVLWRDLGAMVCIFLFLLGALLVLGERRIAVLVLLPGIMTVTLVYLFKTVLAAVFPAGIFSLF</sequence>
<feature type="transmembrane region" description="Helical" evidence="1">
    <location>
        <begin position="101"/>
        <end position="131"/>
    </location>
</feature>
<protein>
    <recommendedName>
        <fullName evidence="4">Tripartite tricarboxylate transporter TctB family protein</fullName>
    </recommendedName>
</protein>
<feature type="transmembrane region" description="Helical" evidence="1">
    <location>
        <begin position="37"/>
        <end position="60"/>
    </location>
</feature>
<keyword evidence="1" id="KW-1133">Transmembrane helix</keyword>
<evidence type="ECO:0008006" key="4">
    <source>
        <dbReference type="Google" id="ProtNLM"/>
    </source>
</evidence>
<gene>
    <name evidence="2" type="ORF">M2319_000149</name>
</gene>
<comment type="caution">
    <text evidence="2">The sequence shown here is derived from an EMBL/GenBank/DDBJ whole genome shotgun (WGS) entry which is preliminary data.</text>
</comment>
<evidence type="ECO:0000313" key="3">
    <source>
        <dbReference type="Proteomes" id="UP001209755"/>
    </source>
</evidence>
<proteinExistence type="predicted"/>
<keyword evidence="1" id="KW-0812">Transmembrane</keyword>
<reference evidence="3" key="1">
    <citation type="submission" date="2023-07" db="EMBL/GenBank/DDBJ databases">
        <title>Genome sequencing of Purple Non-Sulfur Bacteria from various extreme environments.</title>
        <authorList>
            <person name="Mayer M."/>
        </authorList>
    </citation>
    <scope>NUCLEOTIDE SEQUENCE [LARGE SCALE GENOMIC DNA]</scope>
    <source>
        <strain evidence="3">DSM 17935</strain>
    </source>
</reference>
<dbReference type="RefSeq" id="WP_264599517.1">
    <property type="nucleotide sequence ID" value="NZ_JAOQNS010000001.1"/>
</dbReference>
<dbReference type="EMBL" id="JAOQNS010000001">
    <property type="protein sequence ID" value="MCW2305833.1"/>
    <property type="molecule type" value="Genomic_DNA"/>
</dbReference>
<organism evidence="2 3">
    <name type="scientific">Rhodobium gokarnense</name>
    <dbReference type="NCBI Taxonomy" id="364296"/>
    <lineage>
        <taxon>Bacteria</taxon>
        <taxon>Pseudomonadati</taxon>
        <taxon>Pseudomonadota</taxon>
        <taxon>Alphaproteobacteria</taxon>
        <taxon>Hyphomicrobiales</taxon>
        <taxon>Rhodobiaceae</taxon>
        <taxon>Rhodobium</taxon>
    </lineage>
</organism>